<name>A0A1Q3A8T0_ZYGRO</name>
<comment type="caution">
    <text evidence="1">The sequence shown here is derived from an EMBL/GenBank/DDBJ whole genome shotgun (WGS) entry which is preliminary data.</text>
</comment>
<organism evidence="1 2">
    <name type="scientific">Zygosaccharomyces rouxii</name>
    <dbReference type="NCBI Taxonomy" id="4956"/>
    <lineage>
        <taxon>Eukaryota</taxon>
        <taxon>Fungi</taxon>
        <taxon>Dikarya</taxon>
        <taxon>Ascomycota</taxon>
        <taxon>Saccharomycotina</taxon>
        <taxon>Saccharomycetes</taxon>
        <taxon>Saccharomycetales</taxon>
        <taxon>Saccharomycetaceae</taxon>
        <taxon>Zygosaccharomyces</taxon>
    </lineage>
</organism>
<dbReference type="InterPro" id="IPR020366">
    <property type="entry name" value="Ies5"/>
</dbReference>
<dbReference type="OrthoDB" id="4033270at2759"/>
<dbReference type="EMBL" id="BDGX01000033">
    <property type="protein sequence ID" value="GAV52134.1"/>
    <property type="molecule type" value="Genomic_DNA"/>
</dbReference>
<dbReference type="GO" id="GO:0031011">
    <property type="term" value="C:Ino80 complex"/>
    <property type="evidence" value="ECO:0007669"/>
    <property type="project" value="InterPro"/>
</dbReference>
<dbReference type="Pfam" id="PF17335">
    <property type="entry name" value="IES5"/>
    <property type="match status" value="1"/>
</dbReference>
<protein>
    <submittedName>
        <fullName evidence="1">Uncharacterized protein</fullName>
    </submittedName>
</protein>
<evidence type="ECO:0000313" key="1">
    <source>
        <dbReference type="EMBL" id="GAV52134.1"/>
    </source>
</evidence>
<sequence length="116" mass="13326">MVKTTGSSETDYKKILSRNDELVKQETTLKKEYTTLLRKISSICSVLDHLEGEIPETPGLVSGRSLKRVPAFQWHNDQVNLLEKLSKENQEITIPAELIDSYKLYKDTPLLHRDVQ</sequence>
<reference evidence="1 2" key="1">
    <citation type="submission" date="2016-08" db="EMBL/GenBank/DDBJ databases">
        <title>Draft genome sequence of allopolyploid Zygosaccharomyces rouxii.</title>
        <authorList>
            <person name="Watanabe J."/>
            <person name="Uehara K."/>
            <person name="Mogi Y."/>
            <person name="Tsukioka Y."/>
        </authorList>
    </citation>
    <scope>NUCLEOTIDE SEQUENCE [LARGE SCALE GENOMIC DNA]</scope>
    <source>
        <strain evidence="1 2">NBRC 110957</strain>
    </source>
</reference>
<evidence type="ECO:0000313" key="2">
    <source>
        <dbReference type="Proteomes" id="UP000187013"/>
    </source>
</evidence>
<dbReference type="Proteomes" id="UP000187013">
    <property type="component" value="Unassembled WGS sequence"/>
</dbReference>
<gene>
    <name evidence="1" type="ORF">ZYGR_0AG01250</name>
</gene>
<accession>A0A1Q3A8T0</accession>
<proteinExistence type="predicted"/>
<dbReference type="AlphaFoldDB" id="A0A1Q3A8T0"/>